<proteinExistence type="predicted"/>
<reference evidence="2" key="1">
    <citation type="journal article" date="2014" name="Science">
        <title>Ancient hybridizations among the ancestral genomes of bread wheat.</title>
        <authorList>
            <consortium name="International Wheat Genome Sequencing Consortium,"/>
            <person name="Marcussen T."/>
            <person name="Sandve S.R."/>
            <person name="Heier L."/>
            <person name="Spannagl M."/>
            <person name="Pfeifer M."/>
            <person name="Jakobsen K.S."/>
            <person name="Wulff B.B."/>
            <person name="Steuernagel B."/>
            <person name="Mayer K.F."/>
            <person name="Olsen O.A."/>
        </authorList>
    </citation>
    <scope>NUCLEOTIDE SEQUENCE [LARGE SCALE GENOMIC DNA]</scope>
    <source>
        <strain evidence="2">cv. AL8/78</strain>
    </source>
</reference>
<dbReference type="EnsemblPlants" id="AET2Gv20635100.1">
    <property type="protein sequence ID" value="AET2Gv20635100.1"/>
    <property type="gene ID" value="AET2Gv20635100"/>
</dbReference>
<name>A0A453BUH1_AEGTS</name>
<organism evidence="1 2">
    <name type="scientific">Aegilops tauschii subsp. strangulata</name>
    <name type="common">Goatgrass</name>
    <dbReference type="NCBI Taxonomy" id="200361"/>
    <lineage>
        <taxon>Eukaryota</taxon>
        <taxon>Viridiplantae</taxon>
        <taxon>Streptophyta</taxon>
        <taxon>Embryophyta</taxon>
        <taxon>Tracheophyta</taxon>
        <taxon>Spermatophyta</taxon>
        <taxon>Magnoliopsida</taxon>
        <taxon>Liliopsida</taxon>
        <taxon>Poales</taxon>
        <taxon>Poaceae</taxon>
        <taxon>BOP clade</taxon>
        <taxon>Pooideae</taxon>
        <taxon>Triticodae</taxon>
        <taxon>Triticeae</taxon>
        <taxon>Triticinae</taxon>
        <taxon>Aegilops</taxon>
    </lineage>
</organism>
<protein>
    <submittedName>
        <fullName evidence="1">Uncharacterized protein</fullName>
    </submittedName>
</protein>
<reference evidence="2" key="2">
    <citation type="journal article" date="2017" name="Nat. Plants">
        <title>The Aegilops tauschii genome reveals multiple impacts of transposons.</title>
        <authorList>
            <person name="Zhao G."/>
            <person name="Zou C."/>
            <person name="Li K."/>
            <person name="Wang K."/>
            <person name="Li T."/>
            <person name="Gao L."/>
            <person name="Zhang X."/>
            <person name="Wang H."/>
            <person name="Yang Z."/>
            <person name="Liu X."/>
            <person name="Jiang W."/>
            <person name="Mao L."/>
            <person name="Kong X."/>
            <person name="Jiao Y."/>
            <person name="Jia J."/>
        </authorList>
    </citation>
    <scope>NUCLEOTIDE SEQUENCE [LARGE SCALE GENOMIC DNA]</scope>
    <source>
        <strain evidence="2">cv. AL8/78</strain>
    </source>
</reference>
<accession>A0A453BUH1</accession>
<dbReference type="Proteomes" id="UP000015105">
    <property type="component" value="Chromosome 2D"/>
</dbReference>
<evidence type="ECO:0000313" key="1">
    <source>
        <dbReference type="EnsemblPlants" id="AET2Gv20635100.1"/>
    </source>
</evidence>
<evidence type="ECO:0000313" key="2">
    <source>
        <dbReference type="Proteomes" id="UP000015105"/>
    </source>
</evidence>
<reference evidence="1" key="4">
    <citation type="submission" date="2019-03" db="UniProtKB">
        <authorList>
            <consortium name="EnsemblPlants"/>
        </authorList>
    </citation>
    <scope>IDENTIFICATION</scope>
</reference>
<dbReference type="Gramene" id="AET2Gv20635100.1">
    <property type="protein sequence ID" value="AET2Gv20635100.1"/>
    <property type="gene ID" value="AET2Gv20635100"/>
</dbReference>
<keyword evidence="2" id="KW-1185">Reference proteome</keyword>
<sequence>MVKRLADGIMEVKQDVMNFFQGLSKEEMEILDQLNLEATEVEELFSRSLPIRKLR</sequence>
<reference evidence="1" key="3">
    <citation type="journal article" date="2017" name="Nature">
        <title>Genome sequence of the progenitor of the wheat D genome Aegilops tauschii.</title>
        <authorList>
            <person name="Luo M.C."/>
            <person name="Gu Y.Q."/>
            <person name="Puiu D."/>
            <person name="Wang H."/>
            <person name="Twardziok S.O."/>
            <person name="Deal K.R."/>
            <person name="Huo N."/>
            <person name="Zhu T."/>
            <person name="Wang L."/>
            <person name="Wang Y."/>
            <person name="McGuire P.E."/>
            <person name="Liu S."/>
            <person name="Long H."/>
            <person name="Ramasamy R.K."/>
            <person name="Rodriguez J.C."/>
            <person name="Van S.L."/>
            <person name="Yuan L."/>
            <person name="Wang Z."/>
            <person name="Xia Z."/>
            <person name="Xiao L."/>
            <person name="Anderson O.D."/>
            <person name="Ouyang S."/>
            <person name="Liang Y."/>
            <person name="Zimin A.V."/>
            <person name="Pertea G."/>
            <person name="Qi P."/>
            <person name="Bennetzen J.L."/>
            <person name="Dai X."/>
            <person name="Dawson M.W."/>
            <person name="Muller H.G."/>
            <person name="Kugler K."/>
            <person name="Rivarola-Duarte L."/>
            <person name="Spannagl M."/>
            <person name="Mayer K.F.X."/>
            <person name="Lu F.H."/>
            <person name="Bevan M.W."/>
            <person name="Leroy P."/>
            <person name="Li P."/>
            <person name="You F.M."/>
            <person name="Sun Q."/>
            <person name="Liu Z."/>
            <person name="Lyons E."/>
            <person name="Wicker T."/>
            <person name="Salzberg S.L."/>
            <person name="Devos K.M."/>
            <person name="Dvorak J."/>
        </authorList>
    </citation>
    <scope>NUCLEOTIDE SEQUENCE [LARGE SCALE GENOMIC DNA]</scope>
    <source>
        <strain evidence="1">cv. AL8/78</strain>
    </source>
</reference>
<dbReference type="AlphaFoldDB" id="A0A453BUH1"/>
<reference evidence="1" key="5">
    <citation type="journal article" date="2021" name="G3 (Bethesda)">
        <title>Aegilops tauschii genome assembly Aet v5.0 features greater sequence contiguity and improved annotation.</title>
        <authorList>
            <person name="Wang L."/>
            <person name="Zhu T."/>
            <person name="Rodriguez J.C."/>
            <person name="Deal K.R."/>
            <person name="Dubcovsky J."/>
            <person name="McGuire P.E."/>
            <person name="Lux T."/>
            <person name="Spannagl M."/>
            <person name="Mayer K.F.X."/>
            <person name="Baldrich P."/>
            <person name="Meyers B.C."/>
            <person name="Huo N."/>
            <person name="Gu Y.Q."/>
            <person name="Zhou H."/>
            <person name="Devos K.M."/>
            <person name="Bennetzen J.L."/>
            <person name="Unver T."/>
            <person name="Budak H."/>
            <person name="Gulick P.J."/>
            <person name="Galiba G."/>
            <person name="Kalapos B."/>
            <person name="Nelson D.R."/>
            <person name="Li P."/>
            <person name="You F.M."/>
            <person name="Luo M.C."/>
            <person name="Dvorak J."/>
        </authorList>
    </citation>
    <scope>NUCLEOTIDE SEQUENCE [LARGE SCALE GENOMIC DNA]</scope>
    <source>
        <strain evidence="1">cv. AL8/78</strain>
    </source>
</reference>